<dbReference type="Proteomes" id="UP001558632">
    <property type="component" value="Unassembled WGS sequence"/>
</dbReference>
<comment type="caution">
    <text evidence="2">The sequence shown here is derived from an EMBL/GenBank/DDBJ whole genome shotgun (WGS) entry which is preliminary data.</text>
</comment>
<evidence type="ECO:0000313" key="3">
    <source>
        <dbReference type="Proteomes" id="UP001558632"/>
    </source>
</evidence>
<dbReference type="Pfam" id="PF14223">
    <property type="entry name" value="Retrotran_gag_2"/>
    <property type="match status" value="1"/>
</dbReference>
<evidence type="ECO:0000313" key="2">
    <source>
        <dbReference type="EMBL" id="KAL1234490.1"/>
    </source>
</evidence>
<organism evidence="2 3">
    <name type="scientific">Trichinella spiralis</name>
    <name type="common">Trichina worm</name>
    <dbReference type="NCBI Taxonomy" id="6334"/>
    <lineage>
        <taxon>Eukaryota</taxon>
        <taxon>Metazoa</taxon>
        <taxon>Ecdysozoa</taxon>
        <taxon>Nematoda</taxon>
        <taxon>Enoplea</taxon>
        <taxon>Dorylaimia</taxon>
        <taxon>Trichinellida</taxon>
        <taxon>Trichinellidae</taxon>
        <taxon>Trichinella</taxon>
    </lineage>
</organism>
<accession>A0ABR3KBW0</accession>
<dbReference type="EMBL" id="JBEUSY010000410">
    <property type="protein sequence ID" value="KAL1234490.1"/>
    <property type="molecule type" value="Genomic_DNA"/>
</dbReference>
<dbReference type="Pfam" id="PF22936">
    <property type="entry name" value="Pol_BBD"/>
    <property type="match status" value="1"/>
</dbReference>
<reference evidence="2 3" key="1">
    <citation type="submission" date="2024-07" db="EMBL/GenBank/DDBJ databases">
        <title>Enhanced genomic and transcriptomic resources for Trichinella pseudospiralis and T. spiralis underpin the discovery of pronounced molecular differences between stages and species.</title>
        <authorList>
            <person name="Pasi K.K."/>
            <person name="La Rosa G."/>
            <person name="Gomez-Morales M.A."/>
            <person name="Tosini F."/>
            <person name="Sumanam S."/>
            <person name="Young N.D."/>
            <person name="Chang B.C."/>
            <person name="Robin G.B."/>
        </authorList>
    </citation>
    <scope>NUCLEOTIDE SEQUENCE [LARGE SCALE GENOMIC DNA]</scope>
    <source>
        <strain evidence="2">ISS534</strain>
    </source>
</reference>
<dbReference type="PANTHER" id="PTHR47481">
    <property type="match status" value="1"/>
</dbReference>
<name>A0ABR3KBW0_TRISP</name>
<gene>
    <name evidence="2" type="ORF">TSPI_04872</name>
</gene>
<evidence type="ECO:0000259" key="1">
    <source>
        <dbReference type="Pfam" id="PF22936"/>
    </source>
</evidence>
<sequence length="303" mass="33928">MSGMATDGDLGKPVIAKLNSSNYQLWKLKMKVLLMRDGLWDLVSQPKPCPIPEDWSRKECKAIAAICLTVEDDQLIHLAQLEIAREMWQTLQRLHERASIGSKLYLMRKLYGVRFTHGTMKSHINGILEIVTQLRGLGKNIKDEDLVAIMLCSLPDSYSALVTALEGRDEADLTVEYVSGKLLDEYPRRTESCLDQSSNEVALNTTAREKAYKGKIGDWYVDSGATSHMTCNRNFFESLERRKSTVYLADNTAIQAEGIGHGWLFCVTPDGTIEEIHVKNVLFIPSLETGLLSAQRSCRGGET</sequence>
<protein>
    <submittedName>
        <fullName evidence="2">Retrovirus-related Pol polyprotein from transposon TNT 1-94</fullName>
    </submittedName>
</protein>
<dbReference type="PANTHER" id="PTHR47481:SF7">
    <property type="entry name" value="CCHC-TYPE DOMAIN-CONTAINING PROTEIN"/>
    <property type="match status" value="1"/>
</dbReference>
<dbReference type="InterPro" id="IPR054722">
    <property type="entry name" value="PolX-like_BBD"/>
</dbReference>
<feature type="domain" description="Retrovirus-related Pol polyprotein from transposon TNT 1-94-like beta-barrel" evidence="1">
    <location>
        <begin position="219"/>
        <end position="296"/>
    </location>
</feature>
<keyword evidence="3" id="KW-1185">Reference proteome</keyword>
<proteinExistence type="predicted"/>